<keyword evidence="1" id="KW-0812">Transmembrane</keyword>
<feature type="transmembrane region" description="Helical" evidence="1">
    <location>
        <begin position="12"/>
        <end position="31"/>
    </location>
</feature>
<dbReference type="EMBL" id="VXPY01000028">
    <property type="protein sequence ID" value="MYD89561.1"/>
    <property type="molecule type" value="Genomic_DNA"/>
</dbReference>
<sequence length="122" mass="12462">MNGVSGAARGWSVAAWLVPVVGPVLALLAGGHSLSRHHALQSLVVSAAVVGVFLAWAAVAWMLTWIPIVGATLGAMLFAAVPLVLAATLVAHISGLVYAWQGRFTLVPLYGGLLRAVLGSAD</sequence>
<feature type="transmembrane region" description="Helical" evidence="1">
    <location>
        <begin position="43"/>
        <end position="63"/>
    </location>
</feature>
<comment type="caution">
    <text evidence="2">The sequence shown here is derived from an EMBL/GenBank/DDBJ whole genome shotgun (WGS) entry which is preliminary data.</text>
</comment>
<gene>
    <name evidence="2" type="ORF">F4Y08_04355</name>
</gene>
<name>A0A6B1DQY1_9CHLR</name>
<reference evidence="2" key="1">
    <citation type="submission" date="2019-09" db="EMBL/GenBank/DDBJ databases">
        <title>Characterisation of the sponge microbiome using genome-centric metagenomics.</title>
        <authorList>
            <person name="Engelberts J.P."/>
            <person name="Robbins S.J."/>
            <person name="De Goeij J.M."/>
            <person name="Aranda M."/>
            <person name="Bell S.C."/>
            <person name="Webster N.S."/>
        </authorList>
    </citation>
    <scope>NUCLEOTIDE SEQUENCE</scope>
    <source>
        <strain evidence="2">SB0662_bin_9</strain>
    </source>
</reference>
<accession>A0A6B1DQY1</accession>
<organism evidence="2">
    <name type="scientific">Caldilineaceae bacterium SB0662_bin_9</name>
    <dbReference type="NCBI Taxonomy" id="2605258"/>
    <lineage>
        <taxon>Bacteria</taxon>
        <taxon>Bacillati</taxon>
        <taxon>Chloroflexota</taxon>
        <taxon>Caldilineae</taxon>
        <taxon>Caldilineales</taxon>
        <taxon>Caldilineaceae</taxon>
    </lineage>
</organism>
<feature type="transmembrane region" description="Helical" evidence="1">
    <location>
        <begin position="75"/>
        <end position="100"/>
    </location>
</feature>
<protein>
    <recommendedName>
        <fullName evidence="3">DUF4870 domain-containing protein</fullName>
    </recommendedName>
</protein>
<dbReference type="AlphaFoldDB" id="A0A6B1DQY1"/>
<proteinExistence type="predicted"/>
<evidence type="ECO:0000256" key="1">
    <source>
        <dbReference type="SAM" id="Phobius"/>
    </source>
</evidence>
<evidence type="ECO:0008006" key="3">
    <source>
        <dbReference type="Google" id="ProtNLM"/>
    </source>
</evidence>
<keyword evidence="1" id="KW-1133">Transmembrane helix</keyword>
<keyword evidence="1" id="KW-0472">Membrane</keyword>
<evidence type="ECO:0000313" key="2">
    <source>
        <dbReference type="EMBL" id="MYD89561.1"/>
    </source>
</evidence>